<name>A0A6P7J129_9TELE</name>
<organism evidence="4 5">
    <name type="scientific">Parambassis ranga</name>
    <name type="common">Indian glassy fish</name>
    <dbReference type="NCBI Taxonomy" id="210632"/>
    <lineage>
        <taxon>Eukaryota</taxon>
        <taxon>Metazoa</taxon>
        <taxon>Chordata</taxon>
        <taxon>Craniata</taxon>
        <taxon>Vertebrata</taxon>
        <taxon>Euteleostomi</taxon>
        <taxon>Actinopterygii</taxon>
        <taxon>Neopterygii</taxon>
        <taxon>Teleostei</taxon>
        <taxon>Neoteleostei</taxon>
        <taxon>Acanthomorphata</taxon>
        <taxon>Ovalentaria</taxon>
        <taxon>Ambassidae</taxon>
        <taxon>Parambassis</taxon>
    </lineage>
</organism>
<dbReference type="GO" id="GO:0007166">
    <property type="term" value="P:cell surface receptor signaling pathway"/>
    <property type="evidence" value="ECO:0007669"/>
    <property type="project" value="InterPro"/>
</dbReference>
<evidence type="ECO:0000256" key="2">
    <source>
        <dbReference type="ARBA" id="ARBA00022840"/>
    </source>
</evidence>
<dbReference type="InterPro" id="IPR011009">
    <property type="entry name" value="Kinase-like_dom_sf"/>
</dbReference>
<dbReference type="PANTHER" id="PTHR44329:SF298">
    <property type="entry name" value="MIXED LINEAGE KINASE DOMAIN-LIKE PROTEIN"/>
    <property type="match status" value="1"/>
</dbReference>
<evidence type="ECO:0000313" key="4">
    <source>
        <dbReference type="Proteomes" id="UP000515145"/>
    </source>
</evidence>
<dbReference type="Gene3D" id="1.20.930.20">
    <property type="entry name" value="Adaptor protein Cbl, N-terminal domain"/>
    <property type="match status" value="1"/>
</dbReference>
<dbReference type="CDD" id="cd21037">
    <property type="entry name" value="MLKL_NTD"/>
    <property type="match status" value="1"/>
</dbReference>
<keyword evidence="4" id="KW-1185">Reference proteome</keyword>
<keyword evidence="2" id="KW-0067">ATP-binding</keyword>
<dbReference type="Proteomes" id="UP000515145">
    <property type="component" value="Chromosome 9"/>
</dbReference>
<dbReference type="SUPFAM" id="SSF56112">
    <property type="entry name" value="Protein kinase-like (PK-like)"/>
    <property type="match status" value="1"/>
</dbReference>
<keyword evidence="1" id="KW-0547">Nucleotide-binding</keyword>
<dbReference type="InterPro" id="IPR059179">
    <property type="entry name" value="MLKL-like_MCAfunc"/>
</dbReference>
<dbReference type="PROSITE" id="PS50011">
    <property type="entry name" value="PROTEIN_KINASE_DOM"/>
    <property type="match status" value="1"/>
</dbReference>
<dbReference type="GO" id="GO:0004672">
    <property type="term" value="F:protein kinase activity"/>
    <property type="evidence" value="ECO:0007669"/>
    <property type="project" value="InterPro"/>
</dbReference>
<evidence type="ECO:0000259" key="3">
    <source>
        <dbReference type="PROSITE" id="PS50011"/>
    </source>
</evidence>
<proteinExistence type="predicted"/>
<dbReference type="GO" id="GO:0005524">
    <property type="term" value="F:ATP binding"/>
    <property type="evidence" value="ECO:0007669"/>
    <property type="project" value="UniProtKB-KW"/>
</dbReference>
<dbReference type="PANTHER" id="PTHR44329">
    <property type="entry name" value="SERINE/THREONINE-PROTEIN KINASE TNNI3K-RELATED"/>
    <property type="match status" value="1"/>
</dbReference>
<reference evidence="5 6" key="1">
    <citation type="submission" date="2025-04" db="UniProtKB">
        <authorList>
            <consortium name="RefSeq"/>
        </authorList>
    </citation>
    <scope>IDENTIFICATION</scope>
</reference>
<dbReference type="Pfam" id="PF07714">
    <property type="entry name" value="PK_Tyr_Ser-Thr"/>
    <property type="match status" value="1"/>
</dbReference>
<evidence type="ECO:0000256" key="1">
    <source>
        <dbReference type="ARBA" id="ARBA00022741"/>
    </source>
</evidence>
<dbReference type="RefSeq" id="XP_028270238.1">
    <property type="nucleotide sequence ID" value="XM_028414437.1"/>
</dbReference>
<dbReference type="InterPro" id="IPR000719">
    <property type="entry name" value="Prot_kinase_dom"/>
</dbReference>
<evidence type="ECO:0000313" key="5">
    <source>
        <dbReference type="RefSeq" id="XP_028270238.1"/>
    </source>
</evidence>
<dbReference type="InterPro" id="IPR036537">
    <property type="entry name" value="Adaptor_Cbl_N_dom_sf"/>
</dbReference>
<dbReference type="GO" id="GO:0097527">
    <property type="term" value="P:necroptotic signaling pathway"/>
    <property type="evidence" value="ECO:0007669"/>
    <property type="project" value="TreeGrafter"/>
</dbReference>
<dbReference type="RefSeq" id="XP_028270239.1">
    <property type="nucleotide sequence ID" value="XM_028414438.1"/>
</dbReference>
<sequence>MDVIDPILSIASGIYKLVKNVKANKKRCHRVSERVAKLEGVVRSIQQMKKTQTSAVVEKALMELRITLQSAQELIKKQTEANWLKNIRRSGKQEEEFRSVNERLDEAFMALGVVMQVDHGNLLHKLSEQTSKDKEDEDEDIAELRRFLLELKVSVETLNKPSIPSEAIREIKPSEIKYDHPKKPFKTTSSSEFYKGQFCGSPVAIKRYINPLNTSVEKVKAEFKRDTETMKQFQSPNILRMYGICIEDERDARPIPQFLIIVDYCEKGSLRQVLDSECLSWTMKARMCLDAARGLYRLHQTEEKSKVHGCINSSKFLVDKDYKVKLAGFELSKTESSLRRTTKDKTEIRSLCYSSPNMLSSLNNIYSKECEIYSFGIVLWEVATRKKPFDGLTDEEILQKVGQENYKEDLPDDCPEALGQLINECRAYDGFQRPSSGVLMDRLCIVVAQLEELEMTF</sequence>
<dbReference type="OrthoDB" id="4062651at2759"/>
<dbReference type="GeneID" id="114441482"/>
<dbReference type="InterPro" id="IPR001245">
    <property type="entry name" value="Ser-Thr/Tyr_kinase_cat_dom"/>
</dbReference>
<dbReference type="Gene3D" id="1.10.510.10">
    <property type="entry name" value="Transferase(Phosphotransferase) domain 1"/>
    <property type="match status" value="1"/>
</dbReference>
<gene>
    <name evidence="5 6" type="primary">LOC114441482</name>
</gene>
<dbReference type="InterPro" id="IPR051681">
    <property type="entry name" value="Ser/Thr_Kinases-Pseudokinases"/>
</dbReference>
<dbReference type="AlphaFoldDB" id="A0A6P7J129"/>
<accession>A0A6P7J129</accession>
<feature type="domain" description="Protein kinase" evidence="3">
    <location>
        <begin position="179"/>
        <end position="445"/>
    </location>
</feature>
<protein>
    <submittedName>
        <fullName evidence="5 6">Mixed lineage kinase domain-like protein</fullName>
    </submittedName>
</protein>
<dbReference type="Pfam" id="PF22215">
    <property type="entry name" value="MLKL_N"/>
    <property type="match status" value="1"/>
</dbReference>
<dbReference type="InterPro" id="IPR054000">
    <property type="entry name" value="MLKL_N"/>
</dbReference>
<dbReference type="Gene3D" id="3.30.200.20">
    <property type="entry name" value="Phosphorylase Kinase, domain 1"/>
    <property type="match status" value="1"/>
</dbReference>
<evidence type="ECO:0000313" key="6">
    <source>
        <dbReference type="RefSeq" id="XP_028270239.1"/>
    </source>
</evidence>